<organism evidence="13 14">
    <name type="scientific">Rhodonellum ikkaensis</name>
    <dbReference type="NCBI Taxonomy" id="336829"/>
    <lineage>
        <taxon>Bacteria</taxon>
        <taxon>Pseudomonadati</taxon>
        <taxon>Bacteroidota</taxon>
        <taxon>Cytophagia</taxon>
        <taxon>Cytophagales</taxon>
        <taxon>Cytophagaceae</taxon>
        <taxon>Rhodonellum</taxon>
    </lineage>
</organism>
<evidence type="ECO:0000313" key="14">
    <source>
        <dbReference type="Proteomes" id="UP000199663"/>
    </source>
</evidence>
<comment type="subunit">
    <text evidence="11">Homohexamer; The oligomerization is ATP-dependent.</text>
</comment>
<evidence type="ECO:0000256" key="7">
    <source>
        <dbReference type="ARBA" id="ARBA00023186"/>
    </source>
</evidence>
<dbReference type="EMBL" id="FNQC01000015">
    <property type="protein sequence ID" value="SDZ44758.1"/>
    <property type="molecule type" value="Genomic_DNA"/>
</dbReference>
<dbReference type="GO" id="GO:0008233">
    <property type="term" value="F:peptidase activity"/>
    <property type="evidence" value="ECO:0007669"/>
    <property type="project" value="UniProtKB-KW"/>
</dbReference>
<comment type="function">
    <text evidence="11">Part of a stress-induced multi-chaperone system, it is involved in the recovery of the cell from heat-induced damage, in cooperation with DnaK, DnaJ and GrpE.</text>
</comment>
<feature type="domain" description="Clp R" evidence="12">
    <location>
        <begin position="3"/>
        <end position="144"/>
    </location>
</feature>
<evidence type="ECO:0000256" key="6">
    <source>
        <dbReference type="ARBA" id="ARBA00023054"/>
    </source>
</evidence>
<keyword evidence="3 9" id="KW-0677">Repeat</keyword>
<evidence type="ECO:0000256" key="1">
    <source>
        <dbReference type="ARBA" id="ARBA00008675"/>
    </source>
</evidence>
<accession>A0A1H3T4D7</accession>
<dbReference type="InterPro" id="IPR041546">
    <property type="entry name" value="ClpA/ClpB_AAA_lid"/>
</dbReference>
<keyword evidence="6 11" id="KW-0175">Coiled coil</keyword>
<keyword evidence="5 10" id="KW-0067">ATP-binding</keyword>
<dbReference type="InterPro" id="IPR027417">
    <property type="entry name" value="P-loop_NTPase"/>
</dbReference>
<dbReference type="InterPro" id="IPR036628">
    <property type="entry name" value="Clp_N_dom_sf"/>
</dbReference>
<dbReference type="Gene3D" id="1.10.8.60">
    <property type="match status" value="1"/>
</dbReference>
<name>A0A1H3T4D7_9BACT</name>
<dbReference type="GO" id="GO:0006508">
    <property type="term" value="P:proteolysis"/>
    <property type="evidence" value="ECO:0007669"/>
    <property type="project" value="UniProtKB-KW"/>
</dbReference>
<dbReference type="SMART" id="SM01086">
    <property type="entry name" value="ClpB_D2-small"/>
    <property type="match status" value="1"/>
</dbReference>
<keyword evidence="11" id="KW-0963">Cytoplasm</keyword>
<dbReference type="InterPro" id="IPR017730">
    <property type="entry name" value="Chaperonin_ClpB"/>
</dbReference>
<evidence type="ECO:0000256" key="11">
    <source>
        <dbReference type="RuleBase" id="RU362034"/>
    </source>
</evidence>
<dbReference type="InterPro" id="IPR001270">
    <property type="entry name" value="ClpA/B"/>
</dbReference>
<dbReference type="Pfam" id="PF07724">
    <property type="entry name" value="AAA_2"/>
    <property type="match status" value="1"/>
</dbReference>
<dbReference type="InterPro" id="IPR003959">
    <property type="entry name" value="ATPase_AAA_core"/>
</dbReference>
<comment type="similarity">
    <text evidence="1 10">Belongs to the ClpA/ClpB family.</text>
</comment>
<dbReference type="InterPro" id="IPR004176">
    <property type="entry name" value="Clp_R_N"/>
</dbReference>
<dbReference type="GO" id="GO:0005524">
    <property type="term" value="F:ATP binding"/>
    <property type="evidence" value="ECO:0007669"/>
    <property type="project" value="UniProtKB-KW"/>
</dbReference>
<dbReference type="PROSITE" id="PS00871">
    <property type="entry name" value="CLPAB_2"/>
    <property type="match status" value="1"/>
</dbReference>
<protein>
    <recommendedName>
        <fullName evidence="2 11">Chaperone protein ClpB</fullName>
    </recommendedName>
</protein>
<comment type="caution">
    <text evidence="13">The sequence shown here is derived from an EMBL/GenBank/DDBJ whole genome shotgun (WGS) entry which is preliminary data.</text>
</comment>
<dbReference type="PROSITE" id="PS00870">
    <property type="entry name" value="CLPAB_1"/>
    <property type="match status" value="1"/>
</dbReference>
<reference evidence="13 14" key="1">
    <citation type="submission" date="2016-10" db="EMBL/GenBank/DDBJ databases">
        <authorList>
            <person name="Varghese N."/>
            <person name="Submissions S."/>
        </authorList>
    </citation>
    <scope>NUCLEOTIDE SEQUENCE [LARGE SCALE GENOMIC DNA]</scope>
    <source>
        <strain evidence="13 14">DSM 17997</strain>
    </source>
</reference>
<evidence type="ECO:0000259" key="12">
    <source>
        <dbReference type="PROSITE" id="PS51903"/>
    </source>
</evidence>
<dbReference type="Pfam" id="PF17871">
    <property type="entry name" value="AAA_lid_9"/>
    <property type="match status" value="1"/>
</dbReference>
<keyword evidence="13" id="KW-0645">Protease</keyword>
<dbReference type="NCBIfam" id="TIGR03346">
    <property type="entry name" value="chaperone_ClpB"/>
    <property type="match status" value="1"/>
</dbReference>
<dbReference type="SMART" id="SM00382">
    <property type="entry name" value="AAA"/>
    <property type="match status" value="2"/>
</dbReference>
<comment type="subcellular location">
    <subcellularLocation>
        <location evidence="11">Cytoplasm</location>
    </subcellularLocation>
</comment>
<comment type="subunit">
    <text evidence="8">Homohexamer. The oligomerization is ATP-dependent.</text>
</comment>
<dbReference type="InterPro" id="IPR028299">
    <property type="entry name" value="ClpA/B_CS2"/>
</dbReference>
<dbReference type="Gene3D" id="1.10.1780.10">
    <property type="entry name" value="Clp, N-terminal domain"/>
    <property type="match status" value="1"/>
</dbReference>
<keyword evidence="4 10" id="KW-0547">Nucleotide-binding</keyword>
<dbReference type="Pfam" id="PF02861">
    <property type="entry name" value="Clp_N"/>
    <property type="match status" value="1"/>
</dbReference>
<dbReference type="PROSITE" id="PS51903">
    <property type="entry name" value="CLP_R"/>
    <property type="match status" value="1"/>
</dbReference>
<dbReference type="SUPFAM" id="SSF81923">
    <property type="entry name" value="Double Clp-N motif"/>
    <property type="match status" value="1"/>
</dbReference>
<evidence type="ECO:0000256" key="5">
    <source>
        <dbReference type="ARBA" id="ARBA00022840"/>
    </source>
</evidence>
<dbReference type="RefSeq" id="WP_019599401.1">
    <property type="nucleotide sequence ID" value="NZ_FNQC01000015.1"/>
</dbReference>
<keyword evidence="11" id="KW-0346">Stress response</keyword>
<evidence type="ECO:0000313" key="13">
    <source>
        <dbReference type="EMBL" id="SDZ44758.1"/>
    </source>
</evidence>
<dbReference type="CDD" id="cd00009">
    <property type="entry name" value="AAA"/>
    <property type="match status" value="1"/>
</dbReference>
<dbReference type="PANTHER" id="PTHR11638">
    <property type="entry name" value="ATP-DEPENDENT CLP PROTEASE"/>
    <property type="match status" value="1"/>
</dbReference>
<keyword evidence="13" id="KW-0378">Hydrolase</keyword>
<dbReference type="InterPro" id="IPR018368">
    <property type="entry name" value="ClpA/B_CS1"/>
</dbReference>
<gene>
    <name evidence="11" type="primary">clpB</name>
    <name evidence="13" type="ORF">SAMN05444412_11520</name>
</gene>
<evidence type="ECO:0000256" key="4">
    <source>
        <dbReference type="ARBA" id="ARBA00022741"/>
    </source>
</evidence>
<keyword evidence="7 10" id="KW-0143">Chaperone</keyword>
<evidence type="ECO:0000256" key="9">
    <source>
        <dbReference type="PROSITE-ProRule" id="PRU01251"/>
    </source>
</evidence>
<dbReference type="Pfam" id="PF10431">
    <property type="entry name" value="ClpB_D2-small"/>
    <property type="match status" value="1"/>
</dbReference>
<dbReference type="InterPro" id="IPR019489">
    <property type="entry name" value="Clp_ATPase_C"/>
</dbReference>
<evidence type="ECO:0000256" key="8">
    <source>
        <dbReference type="ARBA" id="ARBA00026057"/>
    </source>
</evidence>
<dbReference type="InterPro" id="IPR050130">
    <property type="entry name" value="ClpA_ClpB"/>
</dbReference>
<evidence type="ECO:0000256" key="2">
    <source>
        <dbReference type="ARBA" id="ARBA00017574"/>
    </source>
</evidence>
<dbReference type="PANTHER" id="PTHR11638:SF18">
    <property type="entry name" value="HEAT SHOCK PROTEIN 104"/>
    <property type="match status" value="1"/>
</dbReference>
<dbReference type="InterPro" id="IPR003593">
    <property type="entry name" value="AAA+_ATPase"/>
</dbReference>
<feature type="coiled-coil region" evidence="11">
    <location>
        <begin position="397"/>
        <end position="522"/>
    </location>
</feature>
<dbReference type="Pfam" id="PF00004">
    <property type="entry name" value="AAA"/>
    <property type="match status" value="1"/>
</dbReference>
<dbReference type="Gene3D" id="3.40.50.300">
    <property type="entry name" value="P-loop containing nucleotide triphosphate hydrolases"/>
    <property type="match status" value="3"/>
</dbReference>
<dbReference type="SUPFAM" id="SSF52540">
    <property type="entry name" value="P-loop containing nucleoside triphosphate hydrolases"/>
    <property type="match status" value="2"/>
</dbReference>
<sequence length="870" mass="98103">MDFNQFTIKSQEAIQKAAELATAEQQQGIEPAHILKGIFSEDENVTDFLFKKSGINKQIVSKKIEDILKSYPKISGQQAYLSNASNQVMTKAKDYLKTFGDEYVAIEHLLLAILAGSDKTAQLLKDQGMSEKPMIEAIKELRKGNKVTDQNAESKYRALEKYSKNLNELAKKGKIDPVIGRDEEIRRVLQILARRTKNNPILLGEPGVGKTAIVEGLAQRIVSGDVPENLKSKTLISLDMGLLVAGAKYKGEFEERLKAVIKEVTDSEGEILLFIDEIHTLIGAGGGGEGAMDAANLLKPALARGELHAIGATTLKEYQKYIEKDKALERRFQAVIVDEPDVADAISILRGIKDKYELHHGVRIKDDAVIAAVELSQRYITDRFLPDKAIDLMDEAAAKLRMEIDSLPQELDEMNRKVMQLEIEREAIRRENNKDKETVLSKEIAELSEKRQNIKAKWESEKAVITGIRTEKENIDKLKIEAEQAERSGDFGKVAEIRYGKIVEAEQRLESFKKQLSEMQEGSPLLKEEVDVEDIAGVVSRWTGIPVVKMVQSEKEKLLHLEDELGKRVAGQREAIGAIADAVRRSRAGLQDPKRPIGSFIFMGTTGVGKTELAKALAQYLFNDDNAMVRIDMSEYQERHSVSRLVGAPPGYVGYEEGGQLTEAVRRKPYSVVLLDEIEKAHPDVFNILLQVLDDGRLTDNKGRIANFKNTIIILTTNIGSHLIQERFAEMEEWNKAEILEKTKEEVYDLLKKTVRPEFLNRIDETIMFEPLNRQILRKIVDIQWREIQKRLEEANIEIDATQEVLDYLGEVGFDPQFGARPLKRTMQRLVLNELSKQILSGYIKNDAAVLVDLDADKQVYFKNVEDVEV</sequence>
<evidence type="ECO:0000256" key="10">
    <source>
        <dbReference type="RuleBase" id="RU004432"/>
    </source>
</evidence>
<dbReference type="PRINTS" id="PR00300">
    <property type="entry name" value="CLPPROTEASEA"/>
</dbReference>
<dbReference type="CDD" id="cd19499">
    <property type="entry name" value="RecA-like_ClpB_Hsp104-like"/>
    <property type="match status" value="1"/>
</dbReference>
<evidence type="ECO:0000256" key="3">
    <source>
        <dbReference type="ARBA" id="ARBA00022737"/>
    </source>
</evidence>
<proteinExistence type="inferred from homology"/>
<keyword evidence="14" id="KW-1185">Reference proteome</keyword>
<dbReference type="Proteomes" id="UP000199663">
    <property type="component" value="Unassembled WGS sequence"/>
</dbReference>